<dbReference type="OrthoDB" id="3026005at2759"/>
<organism evidence="1 2">
    <name type="scientific">Crepidotus variabilis</name>
    <dbReference type="NCBI Taxonomy" id="179855"/>
    <lineage>
        <taxon>Eukaryota</taxon>
        <taxon>Fungi</taxon>
        <taxon>Dikarya</taxon>
        <taxon>Basidiomycota</taxon>
        <taxon>Agaricomycotina</taxon>
        <taxon>Agaricomycetes</taxon>
        <taxon>Agaricomycetidae</taxon>
        <taxon>Agaricales</taxon>
        <taxon>Agaricineae</taxon>
        <taxon>Crepidotaceae</taxon>
        <taxon>Crepidotus</taxon>
    </lineage>
</organism>
<evidence type="ECO:0000313" key="1">
    <source>
        <dbReference type="EMBL" id="KAF9523375.1"/>
    </source>
</evidence>
<reference evidence="1" key="1">
    <citation type="submission" date="2020-11" db="EMBL/GenBank/DDBJ databases">
        <authorList>
            <consortium name="DOE Joint Genome Institute"/>
            <person name="Ahrendt S."/>
            <person name="Riley R."/>
            <person name="Andreopoulos W."/>
            <person name="Labutti K."/>
            <person name="Pangilinan J."/>
            <person name="Ruiz-Duenas F.J."/>
            <person name="Barrasa J.M."/>
            <person name="Sanchez-Garcia M."/>
            <person name="Camarero S."/>
            <person name="Miyauchi S."/>
            <person name="Serrano A."/>
            <person name="Linde D."/>
            <person name="Babiker R."/>
            <person name="Drula E."/>
            <person name="Ayuso-Fernandez I."/>
            <person name="Pacheco R."/>
            <person name="Padilla G."/>
            <person name="Ferreira P."/>
            <person name="Barriuso J."/>
            <person name="Kellner H."/>
            <person name="Castanera R."/>
            <person name="Alfaro M."/>
            <person name="Ramirez L."/>
            <person name="Pisabarro A.G."/>
            <person name="Kuo A."/>
            <person name="Tritt A."/>
            <person name="Lipzen A."/>
            <person name="He G."/>
            <person name="Yan M."/>
            <person name="Ng V."/>
            <person name="Cullen D."/>
            <person name="Martin F."/>
            <person name="Rosso M.-N."/>
            <person name="Henrissat B."/>
            <person name="Hibbett D."/>
            <person name="Martinez A.T."/>
            <person name="Grigoriev I.V."/>
        </authorList>
    </citation>
    <scope>NUCLEOTIDE SEQUENCE</scope>
    <source>
        <strain evidence="1">CBS 506.95</strain>
    </source>
</reference>
<dbReference type="Proteomes" id="UP000807306">
    <property type="component" value="Unassembled WGS sequence"/>
</dbReference>
<keyword evidence="2" id="KW-1185">Reference proteome</keyword>
<name>A0A9P6E6H2_9AGAR</name>
<dbReference type="AlphaFoldDB" id="A0A9P6E6H2"/>
<protein>
    <submittedName>
        <fullName evidence="1">Uncharacterized protein</fullName>
    </submittedName>
</protein>
<comment type="caution">
    <text evidence="1">The sequence shown here is derived from an EMBL/GenBank/DDBJ whole genome shotgun (WGS) entry which is preliminary data.</text>
</comment>
<evidence type="ECO:0000313" key="2">
    <source>
        <dbReference type="Proteomes" id="UP000807306"/>
    </source>
</evidence>
<proteinExistence type="predicted"/>
<sequence length="115" mass="12595">MGGVHTLARAFTTAIIIMLPQTKSDSPQELAQRMMHYTEVHANSGDAVHHDPEQMTALCASLQAEGLEVSRAAGPGSIENPLSVLQLYDNVLATSPSTYKEYCLHYRYAFLPQSC</sequence>
<gene>
    <name evidence="1" type="ORF">CPB83DRAFT_862982</name>
</gene>
<accession>A0A9P6E6H2</accession>
<dbReference type="EMBL" id="MU157919">
    <property type="protein sequence ID" value="KAF9523375.1"/>
    <property type="molecule type" value="Genomic_DNA"/>
</dbReference>